<dbReference type="Pfam" id="PF02214">
    <property type="entry name" value="BTB_2"/>
    <property type="match status" value="1"/>
</dbReference>
<gene>
    <name evidence="2" type="primary">Acey_s0116.g531</name>
    <name evidence="2" type="ORF">Y032_0116g531</name>
</gene>
<dbReference type="EMBL" id="JARK01001452">
    <property type="protein sequence ID" value="EYC00269.1"/>
    <property type="molecule type" value="Genomic_DNA"/>
</dbReference>
<organism evidence="2 3">
    <name type="scientific">Ancylostoma ceylanicum</name>
    <dbReference type="NCBI Taxonomy" id="53326"/>
    <lineage>
        <taxon>Eukaryota</taxon>
        <taxon>Metazoa</taxon>
        <taxon>Ecdysozoa</taxon>
        <taxon>Nematoda</taxon>
        <taxon>Chromadorea</taxon>
        <taxon>Rhabditida</taxon>
        <taxon>Rhabditina</taxon>
        <taxon>Rhabditomorpha</taxon>
        <taxon>Strongyloidea</taxon>
        <taxon>Ancylostomatidae</taxon>
        <taxon>Ancylostomatinae</taxon>
        <taxon>Ancylostoma</taxon>
    </lineage>
</organism>
<dbReference type="AlphaFoldDB" id="A0A016TBC0"/>
<protein>
    <recommendedName>
        <fullName evidence="1">BTB domain-containing protein</fullName>
    </recommendedName>
</protein>
<accession>A0A016TBC0</accession>
<dbReference type="Proteomes" id="UP000024635">
    <property type="component" value="Unassembled WGS sequence"/>
</dbReference>
<feature type="domain" description="BTB" evidence="1">
    <location>
        <begin position="6"/>
        <end position="72"/>
    </location>
</feature>
<dbReference type="PROSITE" id="PS50097">
    <property type="entry name" value="BTB"/>
    <property type="match status" value="1"/>
</dbReference>
<dbReference type="InterPro" id="IPR045068">
    <property type="entry name" value="BACURD1-3"/>
</dbReference>
<evidence type="ECO:0000313" key="2">
    <source>
        <dbReference type="EMBL" id="EYC00269.1"/>
    </source>
</evidence>
<keyword evidence="3" id="KW-1185">Reference proteome</keyword>
<dbReference type="Gene3D" id="3.30.710.10">
    <property type="entry name" value="Potassium Channel Kv1.1, Chain A"/>
    <property type="match status" value="1"/>
</dbReference>
<reference evidence="3" key="1">
    <citation type="journal article" date="2015" name="Nat. Genet.">
        <title>The genome and transcriptome of the zoonotic hookworm Ancylostoma ceylanicum identify infection-specific gene families.</title>
        <authorList>
            <person name="Schwarz E.M."/>
            <person name="Hu Y."/>
            <person name="Antoshechkin I."/>
            <person name="Miller M.M."/>
            <person name="Sternberg P.W."/>
            <person name="Aroian R.V."/>
        </authorList>
    </citation>
    <scope>NUCLEOTIDE SEQUENCE</scope>
    <source>
        <strain evidence="3">HY135</strain>
    </source>
</reference>
<name>A0A016TBC0_9BILA</name>
<dbReference type="SUPFAM" id="SSF54695">
    <property type="entry name" value="POZ domain"/>
    <property type="match status" value="1"/>
</dbReference>
<dbReference type="InterPro" id="IPR011333">
    <property type="entry name" value="SKP1/BTB/POZ_sf"/>
</dbReference>
<dbReference type="STRING" id="53326.A0A016TBC0"/>
<dbReference type="OrthoDB" id="2333377at2759"/>
<sequence>MSELNRRVRLNVGGQTFETTIGTLRRVADTTLAKLVENTSELSQEPIFIDHDPKYFSSVLNFLRDGRIPLPDNIQDIDELRREAQYFNLPSLTDFIECEEQRGPPFFRGDKVVWRDHNFHRALTKCGWRFDGSTDESTRPLCFMSKSDEVKICGLCGTSSDSFDRNYRTLFELPRNATFAVGDVKKVYRDSCCVDVTFAMFNYLYHIPAKMLQLVGSGYTSAEE</sequence>
<comment type="caution">
    <text evidence="2">The sequence shown here is derived from an EMBL/GenBank/DDBJ whole genome shotgun (WGS) entry which is preliminary data.</text>
</comment>
<dbReference type="InterPro" id="IPR003131">
    <property type="entry name" value="T1-type_BTB"/>
</dbReference>
<proteinExistence type="predicted"/>
<dbReference type="PANTHER" id="PTHR11145:SF8">
    <property type="entry name" value="RE57120P"/>
    <property type="match status" value="1"/>
</dbReference>
<dbReference type="GO" id="GO:0051260">
    <property type="term" value="P:protein homooligomerization"/>
    <property type="evidence" value="ECO:0007669"/>
    <property type="project" value="InterPro"/>
</dbReference>
<dbReference type="InterPro" id="IPR000210">
    <property type="entry name" value="BTB/POZ_dom"/>
</dbReference>
<evidence type="ECO:0000313" key="3">
    <source>
        <dbReference type="Proteomes" id="UP000024635"/>
    </source>
</evidence>
<dbReference type="SMART" id="SM00225">
    <property type="entry name" value="BTB"/>
    <property type="match status" value="1"/>
</dbReference>
<dbReference type="PANTHER" id="PTHR11145">
    <property type="entry name" value="BTB/POZ DOMAIN-CONTAINING ADAPTER FOR CUL3-MEDIATED RHOA DEGRADATION PROTEIN FAMILY MEMBER"/>
    <property type="match status" value="1"/>
</dbReference>
<evidence type="ECO:0000259" key="1">
    <source>
        <dbReference type="PROSITE" id="PS50097"/>
    </source>
</evidence>